<dbReference type="OrthoDB" id="5779160at2759"/>
<dbReference type="Proteomes" id="UP001152747">
    <property type="component" value="Unassembled WGS sequence"/>
</dbReference>
<name>A0A9P1MWL2_9PELO</name>
<evidence type="ECO:0000313" key="1">
    <source>
        <dbReference type="EMBL" id="CAI5441578.1"/>
    </source>
</evidence>
<accession>A0A9P1MWL2</accession>
<dbReference type="InterPro" id="IPR008451">
    <property type="entry name" value="Chromadorea_ALT"/>
</dbReference>
<sequence length="106" mass="12726">MGYEEDSSLFYPPRTGRITIDSRCAQGVNVNNPFFDCYGAYFVKTSARYYECFSENDCYYKAAPREWYYSKAEGYRVPEPCRCDLKLRSCIINRRKHREFQWAFCR</sequence>
<dbReference type="AlphaFoldDB" id="A0A9P1MWL2"/>
<organism evidence="1 2">
    <name type="scientific">Caenorhabditis angaria</name>
    <dbReference type="NCBI Taxonomy" id="860376"/>
    <lineage>
        <taxon>Eukaryota</taxon>
        <taxon>Metazoa</taxon>
        <taxon>Ecdysozoa</taxon>
        <taxon>Nematoda</taxon>
        <taxon>Chromadorea</taxon>
        <taxon>Rhabditida</taxon>
        <taxon>Rhabditina</taxon>
        <taxon>Rhabditomorpha</taxon>
        <taxon>Rhabditoidea</taxon>
        <taxon>Rhabditidae</taxon>
        <taxon>Peloderinae</taxon>
        <taxon>Caenorhabditis</taxon>
    </lineage>
</organism>
<evidence type="ECO:0000313" key="2">
    <source>
        <dbReference type="Proteomes" id="UP001152747"/>
    </source>
</evidence>
<dbReference type="EMBL" id="CANHGI010000002">
    <property type="protein sequence ID" value="CAI5441578.1"/>
    <property type="molecule type" value="Genomic_DNA"/>
</dbReference>
<dbReference type="Pfam" id="PF05535">
    <property type="entry name" value="Chromadorea_ALT"/>
    <property type="match status" value="1"/>
</dbReference>
<proteinExistence type="predicted"/>
<protein>
    <submittedName>
        <fullName evidence="1">Uncharacterized protein</fullName>
    </submittedName>
</protein>
<reference evidence="1" key="1">
    <citation type="submission" date="2022-11" db="EMBL/GenBank/DDBJ databases">
        <authorList>
            <person name="Kikuchi T."/>
        </authorList>
    </citation>
    <scope>NUCLEOTIDE SEQUENCE</scope>
    <source>
        <strain evidence="1">PS1010</strain>
    </source>
</reference>
<comment type="caution">
    <text evidence="1">The sequence shown here is derived from an EMBL/GenBank/DDBJ whole genome shotgun (WGS) entry which is preliminary data.</text>
</comment>
<keyword evidence="2" id="KW-1185">Reference proteome</keyword>
<gene>
    <name evidence="1" type="ORF">CAMP_LOCUS4215</name>
</gene>